<dbReference type="CDD" id="cd02208">
    <property type="entry name" value="cupin_RmlC-like"/>
    <property type="match status" value="1"/>
</dbReference>
<accession>A0ABY2PW24</accession>
<reference evidence="1 2" key="1">
    <citation type="submission" date="2018-05" db="EMBL/GenBank/DDBJ databases">
        <title>Isolation and genomic analyses of lactose-positive bacteria from faecal samples of preterm neonates.</title>
        <authorList>
            <person name="Chen Y."/>
            <person name="Brook T.C."/>
            <person name="O'Neill I."/>
            <person name="Soe C.Z."/>
            <person name="Hall L.J."/>
            <person name="Hoyles L."/>
        </authorList>
    </citation>
    <scope>NUCLEOTIDE SEQUENCE [LARGE SCALE GENOMIC DNA]</scope>
    <source>
        <strain evidence="1 2">P080C CL</strain>
    </source>
</reference>
<dbReference type="InterPro" id="IPR011051">
    <property type="entry name" value="RmlC_Cupin_sf"/>
</dbReference>
<keyword evidence="2" id="KW-1185">Reference proteome</keyword>
<dbReference type="SUPFAM" id="SSF51182">
    <property type="entry name" value="RmlC-like cupins"/>
    <property type="match status" value="1"/>
</dbReference>
<comment type="caution">
    <text evidence="1">The sequence shown here is derived from an EMBL/GenBank/DDBJ whole genome shotgun (WGS) entry which is preliminary data.</text>
</comment>
<organism evidence="1 2">
    <name type="scientific">Citrobacter murliniae</name>
    <dbReference type="NCBI Taxonomy" id="67829"/>
    <lineage>
        <taxon>Bacteria</taxon>
        <taxon>Pseudomonadati</taxon>
        <taxon>Pseudomonadota</taxon>
        <taxon>Gammaproteobacteria</taxon>
        <taxon>Enterobacterales</taxon>
        <taxon>Enterobacteriaceae</taxon>
        <taxon>Citrobacter</taxon>
        <taxon>Citrobacter freundii complex</taxon>
    </lineage>
</organism>
<dbReference type="Gene3D" id="2.60.120.10">
    <property type="entry name" value="Jelly Rolls"/>
    <property type="match status" value="1"/>
</dbReference>
<dbReference type="InterPro" id="IPR014710">
    <property type="entry name" value="RmlC-like_jellyroll"/>
</dbReference>
<dbReference type="EMBL" id="QFVP01000004">
    <property type="protein sequence ID" value="THE39638.1"/>
    <property type="molecule type" value="Genomic_DNA"/>
</dbReference>
<sequence>MNESKALQPVSAVQITHLDEMVGGWFIGAFTPAAYSTNDVEVAVKHFPAGVVEKAHVHRIATEITLLLQGRARMADRELNAGDIITLAPGTASAFEALEACITVVIKHPGALNDKYFES</sequence>
<evidence type="ECO:0000313" key="1">
    <source>
        <dbReference type="EMBL" id="THE39638.1"/>
    </source>
</evidence>
<dbReference type="Proteomes" id="UP000306790">
    <property type="component" value="Unassembled WGS sequence"/>
</dbReference>
<evidence type="ECO:0000313" key="2">
    <source>
        <dbReference type="Proteomes" id="UP000306790"/>
    </source>
</evidence>
<protein>
    <recommendedName>
        <fullName evidence="3">Cupin domain-containing protein</fullName>
    </recommendedName>
</protein>
<evidence type="ECO:0008006" key="3">
    <source>
        <dbReference type="Google" id="ProtNLM"/>
    </source>
</evidence>
<name>A0ABY2PW24_9ENTR</name>
<dbReference type="RefSeq" id="WP_136345345.1">
    <property type="nucleotide sequence ID" value="NZ_QFVP01000004.1"/>
</dbReference>
<gene>
    <name evidence="1" type="ORF">DJ535_09230</name>
</gene>
<proteinExistence type="predicted"/>